<evidence type="ECO:0000256" key="7">
    <source>
        <dbReference type="ARBA" id="ARBA00022833"/>
    </source>
</evidence>
<dbReference type="InterPro" id="IPR036866">
    <property type="entry name" value="RibonucZ/Hydroxyglut_hydro"/>
</dbReference>
<evidence type="ECO:0000256" key="3">
    <source>
        <dbReference type="ARBA" id="ARBA00022722"/>
    </source>
</evidence>
<keyword evidence="4 8" id="KW-0479">Metal-binding</keyword>
<accession>A0ABV6FIV9</accession>
<feature type="binding site" evidence="8">
    <location>
        <position position="140"/>
    </location>
    <ligand>
        <name>Zn(2+)</name>
        <dbReference type="ChEBI" id="CHEBI:29105"/>
        <label>1</label>
        <note>catalytic</note>
    </ligand>
</feature>
<keyword evidence="3 8" id="KW-0540">Nuclease</keyword>
<feature type="binding site" evidence="8">
    <location>
        <position position="270"/>
    </location>
    <ligand>
        <name>Zn(2+)</name>
        <dbReference type="ChEBI" id="CHEBI:29105"/>
        <label>2</label>
        <note>catalytic</note>
    </ligand>
</feature>
<keyword evidence="10" id="KW-1185">Reference proteome</keyword>
<evidence type="ECO:0000256" key="4">
    <source>
        <dbReference type="ARBA" id="ARBA00022723"/>
    </source>
</evidence>
<dbReference type="Proteomes" id="UP001589773">
    <property type="component" value="Unassembled WGS sequence"/>
</dbReference>
<comment type="similarity">
    <text evidence="8">Belongs to the RNase Z family.</text>
</comment>
<comment type="cofactor">
    <cofactor evidence="8">
        <name>Zn(2+)</name>
        <dbReference type="ChEBI" id="CHEBI:29105"/>
    </cofactor>
    <text evidence="8">Binds 2 Zn(2+) ions.</text>
</comment>
<dbReference type="PANTHER" id="PTHR46018">
    <property type="entry name" value="ZINC PHOSPHODIESTERASE ELAC PROTEIN 1"/>
    <property type="match status" value="1"/>
</dbReference>
<dbReference type="InterPro" id="IPR013471">
    <property type="entry name" value="RNase_Z/BN"/>
</dbReference>
<keyword evidence="6 8" id="KW-0378">Hydrolase</keyword>
<dbReference type="Gene3D" id="3.60.15.10">
    <property type="entry name" value="Ribonuclease Z/Hydroxyacylglutathione hydrolase-like"/>
    <property type="match status" value="1"/>
</dbReference>
<feature type="active site" description="Proton acceptor" evidence="8">
    <location>
        <position position="66"/>
    </location>
</feature>
<dbReference type="HAMAP" id="MF_01818">
    <property type="entry name" value="RNase_Z_BN"/>
    <property type="match status" value="1"/>
</dbReference>
<dbReference type="CDD" id="cd07717">
    <property type="entry name" value="RNaseZ_ZiPD-like_MBL-fold"/>
    <property type="match status" value="1"/>
</dbReference>
<keyword evidence="2 8" id="KW-0819">tRNA processing</keyword>
<dbReference type="Pfam" id="PF23023">
    <property type="entry name" value="Anti-Pycsar_Apyc1"/>
    <property type="match status" value="1"/>
</dbReference>
<proteinExistence type="inferred from homology"/>
<dbReference type="RefSeq" id="WP_379680544.1">
    <property type="nucleotide sequence ID" value="NZ_JBHLWP010000013.1"/>
</dbReference>
<evidence type="ECO:0000313" key="9">
    <source>
        <dbReference type="EMBL" id="MFC0253479.1"/>
    </source>
</evidence>
<feature type="binding site" evidence="8">
    <location>
        <position position="66"/>
    </location>
    <ligand>
        <name>Zn(2+)</name>
        <dbReference type="ChEBI" id="CHEBI:29105"/>
        <label>2</label>
        <note>catalytic</note>
    </ligand>
</feature>
<feature type="binding site" evidence="8">
    <location>
        <position position="62"/>
    </location>
    <ligand>
        <name>Zn(2+)</name>
        <dbReference type="ChEBI" id="CHEBI:29105"/>
        <label>1</label>
        <note>catalytic</note>
    </ligand>
</feature>
<evidence type="ECO:0000256" key="6">
    <source>
        <dbReference type="ARBA" id="ARBA00022801"/>
    </source>
</evidence>
<protein>
    <recommendedName>
        <fullName evidence="8">Ribonuclease Z</fullName>
        <shortName evidence="8">RNase Z</shortName>
        <ecNumber evidence="8">3.1.26.11</ecNumber>
    </recommendedName>
    <alternativeName>
        <fullName evidence="8">tRNA 3 endonuclease</fullName>
    </alternativeName>
    <alternativeName>
        <fullName evidence="8">tRNase Z</fullName>
    </alternativeName>
</protein>
<comment type="caution">
    <text evidence="9">The sequence shown here is derived from an EMBL/GenBank/DDBJ whole genome shotgun (WGS) entry which is preliminary data.</text>
</comment>
<reference evidence="9 10" key="1">
    <citation type="submission" date="2024-09" db="EMBL/GenBank/DDBJ databases">
        <authorList>
            <person name="Sun Q."/>
            <person name="Mori K."/>
        </authorList>
    </citation>
    <scope>NUCLEOTIDE SEQUENCE [LARGE SCALE GENOMIC DNA]</scope>
    <source>
        <strain evidence="9 10">CCM 7792</strain>
    </source>
</reference>
<comment type="catalytic activity">
    <reaction evidence="8">
        <text>Endonucleolytic cleavage of RNA, removing extra 3' nucleotides from tRNA precursor, generating 3' termini of tRNAs. A 3'-hydroxy group is left at the tRNA terminus and a 5'-phosphoryl group is left at the trailer molecule.</text>
        <dbReference type="EC" id="3.1.26.11"/>
    </reaction>
</comment>
<evidence type="ECO:0000256" key="1">
    <source>
        <dbReference type="ARBA" id="ARBA00011738"/>
    </source>
</evidence>
<feature type="binding site" evidence="8">
    <location>
        <position position="64"/>
    </location>
    <ligand>
        <name>Zn(2+)</name>
        <dbReference type="ChEBI" id="CHEBI:29105"/>
        <label>1</label>
        <note>catalytic</note>
    </ligand>
</feature>
<dbReference type="NCBIfam" id="NF000801">
    <property type="entry name" value="PRK00055.1-3"/>
    <property type="match status" value="1"/>
</dbReference>
<dbReference type="EC" id="3.1.26.11" evidence="8"/>
<dbReference type="EMBL" id="JBHLWP010000013">
    <property type="protein sequence ID" value="MFC0253479.1"/>
    <property type="molecule type" value="Genomic_DNA"/>
</dbReference>
<dbReference type="PANTHER" id="PTHR46018:SF2">
    <property type="entry name" value="ZINC PHOSPHODIESTERASE ELAC PROTEIN 1"/>
    <property type="match status" value="1"/>
</dbReference>
<keyword evidence="7 8" id="KW-0862">Zinc</keyword>
<feature type="binding site" evidence="8">
    <location>
        <position position="211"/>
    </location>
    <ligand>
        <name>Zn(2+)</name>
        <dbReference type="ChEBI" id="CHEBI:29105"/>
        <label>1</label>
        <note>catalytic</note>
    </ligand>
</feature>
<comment type="function">
    <text evidence="8">Zinc phosphodiesterase, which displays some tRNA 3'-processing endonuclease activity. Probably involved in tRNA maturation, by removing a 3'-trailer from precursor tRNA.</text>
</comment>
<feature type="binding site" evidence="8">
    <location>
        <position position="211"/>
    </location>
    <ligand>
        <name>Zn(2+)</name>
        <dbReference type="ChEBI" id="CHEBI:29105"/>
        <label>2</label>
        <note>catalytic</note>
    </ligand>
</feature>
<gene>
    <name evidence="8" type="primary">rnz</name>
    <name evidence="9" type="ORF">ACFFJK_16385</name>
</gene>
<keyword evidence="5 8" id="KW-0255">Endonuclease</keyword>
<evidence type="ECO:0000256" key="8">
    <source>
        <dbReference type="HAMAP-Rule" id="MF_01818"/>
    </source>
</evidence>
<sequence>MEIHFLGTSSGVPTRSRNMSATAIRTQGARHWALVDCAEGTQHRILRTRLSPMSLRAIFITHLHGDHCYGLPGLLASAGMLNRTEPMAIVGPAPLRGMIECIMEATQLELPYPIEWVPLERLAQTQVLPDFTVHATALSHRIESYAYSFTEAAVERKLDIGKLRASGLPSGPAWRELQQGRDAVLPDGTVVLAESFLLPPRRARKVVIAGDNDTPELLGAEAATADVLVHEATYTEAILQKVGPGPQHSSAAMVARVAQDAGVPNLVLTHFSPRYLDRGNGLTLDDIAREARGQYEGNLVLARDFDVHQLDREGKLRLIQSRPATIGPWQNDPPSSPAP</sequence>
<organism evidence="9 10">
    <name type="scientific">Massilia consociata</name>
    <dbReference type="NCBI Taxonomy" id="760117"/>
    <lineage>
        <taxon>Bacteria</taxon>
        <taxon>Pseudomonadati</taxon>
        <taxon>Pseudomonadota</taxon>
        <taxon>Betaproteobacteria</taxon>
        <taxon>Burkholderiales</taxon>
        <taxon>Oxalobacteraceae</taxon>
        <taxon>Telluria group</taxon>
        <taxon>Massilia</taxon>
    </lineage>
</organism>
<name>A0ABV6FIV9_9BURK</name>
<evidence type="ECO:0000256" key="5">
    <source>
        <dbReference type="ARBA" id="ARBA00022759"/>
    </source>
</evidence>
<evidence type="ECO:0000313" key="10">
    <source>
        <dbReference type="Proteomes" id="UP001589773"/>
    </source>
</evidence>
<dbReference type="SUPFAM" id="SSF56281">
    <property type="entry name" value="Metallo-hydrolase/oxidoreductase"/>
    <property type="match status" value="1"/>
</dbReference>
<feature type="binding site" evidence="8">
    <location>
        <position position="67"/>
    </location>
    <ligand>
        <name>Zn(2+)</name>
        <dbReference type="ChEBI" id="CHEBI:29105"/>
        <label>2</label>
        <note>catalytic</note>
    </ligand>
</feature>
<dbReference type="GO" id="GO:0042781">
    <property type="term" value="F:3'-tRNA processing endoribonuclease activity"/>
    <property type="evidence" value="ECO:0007669"/>
    <property type="project" value="UniProtKB-EC"/>
</dbReference>
<comment type="subunit">
    <text evidence="1 8">Homodimer.</text>
</comment>
<evidence type="ECO:0000256" key="2">
    <source>
        <dbReference type="ARBA" id="ARBA00022694"/>
    </source>
</evidence>